<evidence type="ECO:0000313" key="2">
    <source>
        <dbReference type="EMBL" id="KAG2501978.1"/>
    </source>
</evidence>
<feature type="transmembrane region" description="Helical" evidence="1">
    <location>
        <begin position="98"/>
        <end position="118"/>
    </location>
</feature>
<feature type="transmembrane region" description="Helical" evidence="1">
    <location>
        <begin position="161"/>
        <end position="180"/>
    </location>
</feature>
<keyword evidence="1" id="KW-0472">Membrane</keyword>
<gene>
    <name evidence="2" type="ORF">HYH03_000474</name>
</gene>
<organism evidence="2 3">
    <name type="scientific">Edaphochlamys debaryana</name>
    <dbReference type="NCBI Taxonomy" id="47281"/>
    <lineage>
        <taxon>Eukaryota</taxon>
        <taxon>Viridiplantae</taxon>
        <taxon>Chlorophyta</taxon>
        <taxon>core chlorophytes</taxon>
        <taxon>Chlorophyceae</taxon>
        <taxon>CS clade</taxon>
        <taxon>Chlamydomonadales</taxon>
        <taxon>Chlamydomonadales incertae sedis</taxon>
        <taxon>Edaphochlamys</taxon>
    </lineage>
</organism>
<feature type="transmembrane region" description="Helical" evidence="1">
    <location>
        <begin position="130"/>
        <end position="149"/>
    </location>
</feature>
<dbReference type="EMBL" id="JAEHOE010000001">
    <property type="protein sequence ID" value="KAG2501978.1"/>
    <property type="molecule type" value="Genomic_DNA"/>
</dbReference>
<keyword evidence="1" id="KW-1133">Transmembrane helix</keyword>
<dbReference type="PANTHER" id="PTHR36774">
    <property type="entry name" value="INSULIN-INDUCED PROTEIN"/>
    <property type="match status" value="1"/>
</dbReference>
<dbReference type="Proteomes" id="UP000612055">
    <property type="component" value="Unassembled WGS sequence"/>
</dbReference>
<keyword evidence="3" id="KW-1185">Reference proteome</keyword>
<feature type="transmembrane region" description="Helical" evidence="1">
    <location>
        <begin position="187"/>
        <end position="205"/>
    </location>
</feature>
<proteinExistence type="predicted"/>
<evidence type="ECO:0000313" key="3">
    <source>
        <dbReference type="Proteomes" id="UP000612055"/>
    </source>
</evidence>
<accession>A0A835YFW9</accession>
<reference evidence="2" key="1">
    <citation type="journal article" date="2020" name="bioRxiv">
        <title>Comparative genomics of Chlamydomonas.</title>
        <authorList>
            <person name="Craig R.J."/>
            <person name="Hasan A.R."/>
            <person name="Ness R.W."/>
            <person name="Keightley P.D."/>
        </authorList>
    </citation>
    <scope>NUCLEOTIDE SEQUENCE</scope>
    <source>
        <strain evidence="2">CCAP 11/70</strain>
    </source>
</reference>
<protein>
    <submittedName>
        <fullName evidence="2">Uncharacterized protein</fullName>
    </submittedName>
</protein>
<keyword evidence="1" id="KW-0812">Transmembrane</keyword>
<sequence length="261" mass="27361">MQAVGTLPSCKGLRCRPCGQPRPRQLRLLCKARGSPAAPPQPPTGAQPTLGSAELGQLAFWAALSGAALGPICDSAHSRFDVLHYTSPTITWPIETCWWVPPLFAVAAVTLCCGHVLLDPRGDPPRCGTQPGWPVVLAGIAAFCLQYAFSGAFESTLGLTSPLLFHGLLLGSGLGLWYAVDGTRQGLLWAILTAALGPVLEVVLINNLGLYHYTHPDVAGIPLFIPWVYLAGAPANGNLGRQIAATLASRRTEGAGGAGER</sequence>
<dbReference type="AlphaFoldDB" id="A0A835YFW9"/>
<evidence type="ECO:0000256" key="1">
    <source>
        <dbReference type="SAM" id="Phobius"/>
    </source>
</evidence>
<dbReference type="OrthoDB" id="205546at2759"/>
<comment type="caution">
    <text evidence="2">The sequence shown here is derived from an EMBL/GenBank/DDBJ whole genome shotgun (WGS) entry which is preliminary data.</text>
</comment>
<name>A0A835YFW9_9CHLO</name>
<dbReference type="PANTHER" id="PTHR36774:SF1">
    <property type="entry name" value="INSULIN-INDUCED PROTEIN"/>
    <property type="match status" value="1"/>
</dbReference>